<dbReference type="EMBL" id="SMKI01000024">
    <property type="protein sequence ID" value="TDC78975.1"/>
    <property type="molecule type" value="Genomic_DNA"/>
</dbReference>
<evidence type="ECO:0000313" key="7">
    <source>
        <dbReference type="EMBL" id="TDC78975.1"/>
    </source>
</evidence>
<dbReference type="GO" id="GO:0030416">
    <property type="term" value="P:methylamine metabolic process"/>
    <property type="evidence" value="ECO:0007669"/>
    <property type="project" value="InterPro"/>
</dbReference>
<evidence type="ECO:0000256" key="4">
    <source>
        <dbReference type="ARBA" id="ARBA00023136"/>
    </source>
</evidence>
<keyword evidence="2 5" id="KW-0812">Transmembrane</keyword>
<keyword evidence="3 5" id="KW-1133">Transmembrane helix</keyword>
<evidence type="ECO:0000256" key="5">
    <source>
        <dbReference type="SAM" id="Phobius"/>
    </source>
</evidence>
<dbReference type="RefSeq" id="WP_132816430.1">
    <property type="nucleotide sequence ID" value="NZ_SMKI01000024.1"/>
</dbReference>
<dbReference type="OrthoDB" id="3430313at2"/>
<proteinExistence type="predicted"/>
<sequence length="178" mass="18342">MQYVVIGVRCLLGGVFLLSVMSKVRGSVAFDAFVESVKAISPTPAARARSVAGLVVAVEGLLCALLLAPVPRTHPWALAGAVALLVGFALAIAASLLRGVREPCRCFGTSMTPLGWQHVARNAVLAGIAVFAVAATPESPAMHAQETATAVVTGLIAALLVASFDDLFALFHTPGREP</sequence>
<name>A0A4V2Y442_9ACTN</name>
<dbReference type="Pfam" id="PF07291">
    <property type="entry name" value="MauE"/>
    <property type="match status" value="1"/>
</dbReference>
<gene>
    <name evidence="7" type="ORF">E1283_03865</name>
</gene>
<feature type="domain" description="Methylamine utilisation protein MauE" evidence="6">
    <location>
        <begin position="1"/>
        <end position="134"/>
    </location>
</feature>
<feature type="transmembrane region" description="Helical" evidence="5">
    <location>
        <begin position="148"/>
        <end position="171"/>
    </location>
</feature>
<dbReference type="Proteomes" id="UP000295345">
    <property type="component" value="Unassembled WGS sequence"/>
</dbReference>
<keyword evidence="8" id="KW-1185">Reference proteome</keyword>
<evidence type="ECO:0000259" key="6">
    <source>
        <dbReference type="Pfam" id="PF07291"/>
    </source>
</evidence>
<organism evidence="7 8">
    <name type="scientific">Streptomyces hainanensis</name>
    <dbReference type="NCBI Taxonomy" id="402648"/>
    <lineage>
        <taxon>Bacteria</taxon>
        <taxon>Bacillati</taxon>
        <taxon>Actinomycetota</taxon>
        <taxon>Actinomycetes</taxon>
        <taxon>Kitasatosporales</taxon>
        <taxon>Streptomycetaceae</taxon>
        <taxon>Streptomyces</taxon>
    </lineage>
</organism>
<evidence type="ECO:0000256" key="1">
    <source>
        <dbReference type="ARBA" id="ARBA00004141"/>
    </source>
</evidence>
<keyword evidence="4 5" id="KW-0472">Membrane</keyword>
<dbReference type="AlphaFoldDB" id="A0A4V2Y442"/>
<accession>A0A4V2Y442</accession>
<evidence type="ECO:0000256" key="3">
    <source>
        <dbReference type="ARBA" id="ARBA00022989"/>
    </source>
</evidence>
<evidence type="ECO:0000256" key="2">
    <source>
        <dbReference type="ARBA" id="ARBA00022692"/>
    </source>
</evidence>
<comment type="caution">
    <text evidence="7">The sequence shown here is derived from an EMBL/GenBank/DDBJ whole genome shotgun (WGS) entry which is preliminary data.</text>
</comment>
<reference evidence="7 8" key="1">
    <citation type="submission" date="2019-03" db="EMBL/GenBank/DDBJ databases">
        <title>Draft genome sequences of novel Actinobacteria.</title>
        <authorList>
            <person name="Sahin N."/>
            <person name="Ay H."/>
            <person name="Saygin H."/>
        </authorList>
    </citation>
    <scope>NUCLEOTIDE SEQUENCE [LARGE SCALE GENOMIC DNA]</scope>
    <source>
        <strain evidence="7 8">DSM 41900</strain>
    </source>
</reference>
<feature type="transmembrane region" description="Helical" evidence="5">
    <location>
        <begin position="119"/>
        <end position="136"/>
    </location>
</feature>
<dbReference type="GO" id="GO:0016020">
    <property type="term" value="C:membrane"/>
    <property type="evidence" value="ECO:0007669"/>
    <property type="project" value="UniProtKB-SubCell"/>
</dbReference>
<dbReference type="UniPathway" id="UPA00895"/>
<feature type="transmembrane region" description="Helical" evidence="5">
    <location>
        <begin position="77"/>
        <end position="99"/>
    </location>
</feature>
<feature type="transmembrane region" description="Helical" evidence="5">
    <location>
        <begin position="50"/>
        <end position="70"/>
    </location>
</feature>
<evidence type="ECO:0000313" key="8">
    <source>
        <dbReference type="Proteomes" id="UP000295345"/>
    </source>
</evidence>
<dbReference type="InterPro" id="IPR009908">
    <property type="entry name" value="Methylamine_util_MauE"/>
</dbReference>
<protein>
    <recommendedName>
        <fullName evidence="6">Methylamine utilisation protein MauE domain-containing protein</fullName>
    </recommendedName>
</protein>
<comment type="subcellular location">
    <subcellularLocation>
        <location evidence="1">Membrane</location>
        <topology evidence="1">Multi-pass membrane protein</topology>
    </subcellularLocation>
</comment>